<feature type="binding site" evidence="11">
    <location>
        <position position="51"/>
    </location>
    <ligand>
        <name>substrate</name>
    </ligand>
</feature>
<dbReference type="Gene3D" id="3.40.1190.20">
    <property type="match status" value="1"/>
</dbReference>
<dbReference type="Proteomes" id="UP000806542">
    <property type="component" value="Unassembled WGS sequence"/>
</dbReference>
<keyword evidence="10 11" id="KW-0784">Thiamine biosynthesis</keyword>
<dbReference type="GO" id="GO:0004417">
    <property type="term" value="F:hydroxyethylthiazole kinase activity"/>
    <property type="evidence" value="ECO:0007669"/>
    <property type="project" value="UniProtKB-UniRule"/>
</dbReference>
<keyword evidence="4 11" id="KW-0808">Transferase</keyword>
<comment type="caution">
    <text evidence="12">The sequence shown here is derived from an EMBL/GenBank/DDBJ whole genome shotgun (WGS) entry which is preliminary data.</text>
</comment>
<dbReference type="InterPro" id="IPR029056">
    <property type="entry name" value="Ribokinase-like"/>
</dbReference>
<evidence type="ECO:0000256" key="7">
    <source>
        <dbReference type="ARBA" id="ARBA00022777"/>
    </source>
</evidence>
<dbReference type="Pfam" id="PF02110">
    <property type="entry name" value="HK"/>
    <property type="match status" value="1"/>
</dbReference>
<dbReference type="NCBIfam" id="TIGR00694">
    <property type="entry name" value="thiM"/>
    <property type="match status" value="1"/>
</dbReference>
<evidence type="ECO:0000256" key="1">
    <source>
        <dbReference type="ARBA" id="ARBA00001771"/>
    </source>
</evidence>
<evidence type="ECO:0000313" key="12">
    <source>
        <dbReference type="EMBL" id="MBE5038852.1"/>
    </source>
</evidence>
<gene>
    <name evidence="11 12" type="primary">thiM</name>
    <name evidence="12" type="ORF">INF28_00025</name>
</gene>
<evidence type="ECO:0000256" key="4">
    <source>
        <dbReference type="ARBA" id="ARBA00022679"/>
    </source>
</evidence>
<comment type="cofactor">
    <cofactor evidence="2 11">
        <name>Mg(2+)</name>
        <dbReference type="ChEBI" id="CHEBI:18420"/>
    </cofactor>
</comment>
<dbReference type="AlphaFoldDB" id="A0A9D5M3Q3"/>
<keyword evidence="9 11" id="KW-0460">Magnesium</keyword>
<evidence type="ECO:0000313" key="13">
    <source>
        <dbReference type="Proteomes" id="UP000806542"/>
    </source>
</evidence>
<evidence type="ECO:0000256" key="2">
    <source>
        <dbReference type="ARBA" id="ARBA00001946"/>
    </source>
</evidence>
<evidence type="ECO:0000256" key="3">
    <source>
        <dbReference type="ARBA" id="ARBA00004868"/>
    </source>
</evidence>
<accession>A0A9D5M3Q3</accession>
<comment type="catalytic activity">
    <reaction evidence="1 11">
        <text>5-(2-hydroxyethyl)-4-methylthiazole + ATP = 4-methyl-5-(2-phosphooxyethyl)-thiazole + ADP + H(+)</text>
        <dbReference type="Rhea" id="RHEA:24212"/>
        <dbReference type="ChEBI" id="CHEBI:15378"/>
        <dbReference type="ChEBI" id="CHEBI:17957"/>
        <dbReference type="ChEBI" id="CHEBI:30616"/>
        <dbReference type="ChEBI" id="CHEBI:58296"/>
        <dbReference type="ChEBI" id="CHEBI:456216"/>
        <dbReference type="EC" id="2.7.1.50"/>
    </reaction>
</comment>
<dbReference type="GO" id="GO:0000287">
    <property type="term" value="F:magnesium ion binding"/>
    <property type="evidence" value="ECO:0007669"/>
    <property type="project" value="UniProtKB-UniRule"/>
</dbReference>
<keyword evidence="6 11" id="KW-0547">Nucleotide-binding</keyword>
<dbReference type="EMBL" id="JADCKB010000001">
    <property type="protein sequence ID" value="MBE5038852.1"/>
    <property type="molecule type" value="Genomic_DNA"/>
</dbReference>
<dbReference type="GO" id="GO:0005524">
    <property type="term" value="F:ATP binding"/>
    <property type="evidence" value="ECO:0007669"/>
    <property type="project" value="UniProtKB-UniRule"/>
</dbReference>
<protein>
    <recommendedName>
        <fullName evidence="11">Hydroxyethylthiazole kinase</fullName>
        <ecNumber evidence="11">2.7.1.50</ecNumber>
    </recommendedName>
    <alternativeName>
        <fullName evidence="11">4-methyl-5-beta-hydroxyethylthiazole kinase</fullName>
        <shortName evidence="11">TH kinase</shortName>
        <shortName evidence="11">Thz kinase</shortName>
    </alternativeName>
</protein>
<name>A0A9D5M3Q3_9FIRM</name>
<dbReference type="EC" id="2.7.1.50" evidence="11"/>
<dbReference type="HAMAP" id="MF_00228">
    <property type="entry name" value="Thz_kinase"/>
    <property type="match status" value="1"/>
</dbReference>
<evidence type="ECO:0000256" key="10">
    <source>
        <dbReference type="ARBA" id="ARBA00022977"/>
    </source>
</evidence>
<comment type="function">
    <text evidence="11">Catalyzes the phosphorylation of the hydroxyl group of 4-methyl-5-beta-hydroxyethylthiazole (THZ).</text>
</comment>
<sequence>MQQKNEKMLLEIVKTLQKLRQEKPLIDCITNRVTINDCANILLAAGGSPIMAEDEREIDEIISISQGLVLNLGILDQKIVSTMLMAGKKAKQTGIPVIFDPVGAGASRLRDDLAQMILNEVRPDVIRGNFSEIRALSGAAIQSRGVDAAAEDAVNEENMQVCGKMVQELATKYQCTVCATGAIDLVSDGEQIFYIKNGDPMLCDVTGTGCMCSALTGATCAAGGALNGAVAAVVLLGLAGEYAAEACRKNGDGIGTFRVKMMDAIYLIREKDIMERGEVYGGELL</sequence>
<evidence type="ECO:0000256" key="6">
    <source>
        <dbReference type="ARBA" id="ARBA00022741"/>
    </source>
</evidence>
<dbReference type="InterPro" id="IPR000417">
    <property type="entry name" value="Hyethyz_kinase"/>
</dbReference>
<dbReference type="CDD" id="cd01170">
    <property type="entry name" value="THZ_kinase"/>
    <property type="match status" value="1"/>
</dbReference>
<comment type="pathway">
    <text evidence="3 11">Cofactor biosynthesis; thiamine diphosphate biosynthesis; 4-methyl-5-(2-phosphoethyl)-thiazole from 5-(2-hydroxyethyl)-4-methylthiazole: step 1/1.</text>
</comment>
<keyword evidence="5 11" id="KW-0479">Metal-binding</keyword>
<evidence type="ECO:0000256" key="9">
    <source>
        <dbReference type="ARBA" id="ARBA00022842"/>
    </source>
</evidence>
<feature type="binding site" evidence="11">
    <location>
        <position position="207"/>
    </location>
    <ligand>
        <name>substrate</name>
    </ligand>
</feature>
<organism evidence="12 13">
    <name type="scientific">Ructibacterium gallinarum</name>
    <dbReference type="NCBI Taxonomy" id="2779355"/>
    <lineage>
        <taxon>Bacteria</taxon>
        <taxon>Bacillati</taxon>
        <taxon>Bacillota</taxon>
        <taxon>Clostridia</taxon>
        <taxon>Eubacteriales</taxon>
        <taxon>Oscillospiraceae</taxon>
        <taxon>Ructibacterium</taxon>
    </lineage>
</organism>
<comment type="similarity">
    <text evidence="11">Belongs to the Thz kinase family.</text>
</comment>
<dbReference type="NCBIfam" id="NF006830">
    <property type="entry name" value="PRK09355.1"/>
    <property type="match status" value="1"/>
</dbReference>
<reference evidence="12" key="1">
    <citation type="submission" date="2020-10" db="EMBL/GenBank/DDBJ databases">
        <title>ChiBAC.</title>
        <authorList>
            <person name="Zenner C."/>
            <person name="Hitch T.C.A."/>
            <person name="Clavel T."/>
        </authorList>
    </citation>
    <scope>NUCLEOTIDE SEQUENCE</scope>
    <source>
        <strain evidence="12">DSM 107454</strain>
    </source>
</reference>
<dbReference type="PIRSF" id="PIRSF000513">
    <property type="entry name" value="Thz_kinase"/>
    <property type="match status" value="1"/>
</dbReference>
<dbReference type="GO" id="GO:0009229">
    <property type="term" value="P:thiamine diphosphate biosynthetic process"/>
    <property type="evidence" value="ECO:0007669"/>
    <property type="project" value="UniProtKB-UniRule"/>
</dbReference>
<dbReference type="PRINTS" id="PR01099">
    <property type="entry name" value="HYETHTZKNASE"/>
</dbReference>
<evidence type="ECO:0000256" key="11">
    <source>
        <dbReference type="HAMAP-Rule" id="MF_00228"/>
    </source>
</evidence>
<dbReference type="SUPFAM" id="SSF53613">
    <property type="entry name" value="Ribokinase-like"/>
    <property type="match status" value="1"/>
</dbReference>
<feature type="binding site" evidence="11">
    <location>
        <position position="180"/>
    </location>
    <ligand>
        <name>ATP</name>
        <dbReference type="ChEBI" id="CHEBI:30616"/>
    </ligand>
</feature>
<evidence type="ECO:0000256" key="8">
    <source>
        <dbReference type="ARBA" id="ARBA00022840"/>
    </source>
</evidence>
<feature type="binding site" evidence="11">
    <location>
        <position position="127"/>
    </location>
    <ligand>
        <name>ATP</name>
        <dbReference type="ChEBI" id="CHEBI:30616"/>
    </ligand>
</feature>
<keyword evidence="8 11" id="KW-0067">ATP-binding</keyword>
<proteinExistence type="inferred from homology"/>
<evidence type="ECO:0000256" key="5">
    <source>
        <dbReference type="ARBA" id="ARBA00022723"/>
    </source>
</evidence>
<dbReference type="GO" id="GO:0009228">
    <property type="term" value="P:thiamine biosynthetic process"/>
    <property type="evidence" value="ECO:0007669"/>
    <property type="project" value="UniProtKB-KW"/>
</dbReference>
<keyword evidence="13" id="KW-1185">Reference proteome</keyword>
<keyword evidence="7 11" id="KW-0418">Kinase</keyword>